<feature type="compositionally biased region" description="Polar residues" evidence="1">
    <location>
        <begin position="212"/>
        <end position="223"/>
    </location>
</feature>
<dbReference type="OrthoDB" id="8960888at2759"/>
<dbReference type="Proteomes" id="UP000314294">
    <property type="component" value="Unassembled WGS sequence"/>
</dbReference>
<evidence type="ECO:0000256" key="1">
    <source>
        <dbReference type="SAM" id="MobiDB-lite"/>
    </source>
</evidence>
<dbReference type="AlphaFoldDB" id="A0A4Z2IQL3"/>
<feature type="region of interest" description="Disordered" evidence="1">
    <location>
        <begin position="1"/>
        <end position="47"/>
    </location>
</feature>
<reference evidence="2 3" key="1">
    <citation type="submission" date="2019-03" db="EMBL/GenBank/DDBJ databases">
        <title>First draft genome of Liparis tanakae, snailfish: a comprehensive survey of snailfish specific genes.</title>
        <authorList>
            <person name="Kim W."/>
            <person name="Song I."/>
            <person name="Jeong J.-H."/>
            <person name="Kim D."/>
            <person name="Kim S."/>
            <person name="Ryu S."/>
            <person name="Song J.Y."/>
            <person name="Lee S.K."/>
        </authorList>
    </citation>
    <scope>NUCLEOTIDE SEQUENCE [LARGE SCALE GENOMIC DNA]</scope>
    <source>
        <tissue evidence="2">Muscle</tissue>
    </source>
</reference>
<name>A0A4Z2IQL3_9TELE</name>
<evidence type="ECO:0000313" key="2">
    <source>
        <dbReference type="EMBL" id="TNN80077.1"/>
    </source>
</evidence>
<evidence type="ECO:0000313" key="3">
    <source>
        <dbReference type="Proteomes" id="UP000314294"/>
    </source>
</evidence>
<sequence length="298" mass="33798">MSTETPGQWPTAAGDEGLTEPEPERSQPTGPVATARVQEGSGGLGRRGSAARHLLANWAETAKLCCRLGASVRRLTLKRITLLNRRVDSAAAERHARLLARHRGMTRLRDTITERRRLARTEVLLEPHTLYSATLKTFKPTLYQFHVRPSAPPASCDSQLRGWCRLDLIVDRRRVFRSGGVLGSQQDGLRAGRRRRQIPQRPSESLRIPQRPSKTITDPQRPSESFRIPQRPSKTLRDPQRPSDPQRPQRPSESLRDPQRPSKTITDPQRPSESFRIPQRPSKTLRDSQRPQRPSESL</sequence>
<organism evidence="2 3">
    <name type="scientific">Liparis tanakae</name>
    <name type="common">Tanaka's snailfish</name>
    <dbReference type="NCBI Taxonomy" id="230148"/>
    <lineage>
        <taxon>Eukaryota</taxon>
        <taxon>Metazoa</taxon>
        <taxon>Chordata</taxon>
        <taxon>Craniata</taxon>
        <taxon>Vertebrata</taxon>
        <taxon>Euteleostomi</taxon>
        <taxon>Actinopterygii</taxon>
        <taxon>Neopterygii</taxon>
        <taxon>Teleostei</taxon>
        <taxon>Neoteleostei</taxon>
        <taxon>Acanthomorphata</taxon>
        <taxon>Eupercaria</taxon>
        <taxon>Perciformes</taxon>
        <taxon>Cottioidei</taxon>
        <taxon>Cottales</taxon>
        <taxon>Liparidae</taxon>
        <taxon>Liparis</taxon>
    </lineage>
</organism>
<feature type="compositionally biased region" description="Polar residues" evidence="1">
    <location>
        <begin position="261"/>
        <end position="272"/>
    </location>
</feature>
<gene>
    <name evidence="2" type="ORF">EYF80_009729</name>
</gene>
<keyword evidence="3" id="KW-1185">Reference proteome</keyword>
<feature type="region of interest" description="Disordered" evidence="1">
    <location>
        <begin position="182"/>
        <end position="298"/>
    </location>
</feature>
<proteinExistence type="predicted"/>
<accession>A0A4Z2IQL3</accession>
<dbReference type="EMBL" id="SRLO01000058">
    <property type="protein sequence ID" value="TNN80077.1"/>
    <property type="molecule type" value="Genomic_DNA"/>
</dbReference>
<comment type="caution">
    <text evidence="2">The sequence shown here is derived from an EMBL/GenBank/DDBJ whole genome shotgun (WGS) entry which is preliminary data.</text>
</comment>
<protein>
    <submittedName>
        <fullName evidence="2">Uncharacterized protein</fullName>
    </submittedName>
</protein>